<dbReference type="Proteomes" id="UP000295777">
    <property type="component" value="Unassembled WGS sequence"/>
</dbReference>
<name>A0A4R1GHP9_9BACT</name>
<gene>
    <name evidence="1" type="ORF">CLV27_0342</name>
</gene>
<sequence>MEFKKIMENVLFISETLEGKKEVKNPSTERIKEKAYNLYWKYNCECGVVTAFYEEANLSINFKKVRALSEELPYRWSSICGAVTGAFYVLAASLPEELLEKAVKEIINYHNRTPLPQFKGRGGVHIPKAPAGSILCRDSIINWCKATKINPRSRERTERCARITADIAGKTAELLKKYAVAAVK</sequence>
<proteinExistence type="predicted"/>
<evidence type="ECO:0000313" key="2">
    <source>
        <dbReference type="Proteomes" id="UP000295777"/>
    </source>
</evidence>
<dbReference type="Pfam" id="PF09719">
    <property type="entry name" value="C_GCAxxG_C_C"/>
    <property type="match status" value="1"/>
</dbReference>
<dbReference type="InterPro" id="IPR010181">
    <property type="entry name" value="CGCAxxGCC_motif"/>
</dbReference>
<evidence type="ECO:0000313" key="1">
    <source>
        <dbReference type="EMBL" id="TCK06540.1"/>
    </source>
</evidence>
<dbReference type="AlphaFoldDB" id="A0A4R1GHP9"/>
<protein>
    <submittedName>
        <fullName evidence="1">Putative redox-active protein with C_GCAxxG_C_C motif</fullName>
    </submittedName>
</protein>
<reference evidence="1 2" key="1">
    <citation type="submission" date="2019-03" db="EMBL/GenBank/DDBJ databases">
        <title>Genomic Encyclopedia of Archaeal and Bacterial Type Strains, Phase II (KMG-II): from individual species to whole genera.</title>
        <authorList>
            <person name="Goeker M."/>
        </authorList>
    </citation>
    <scope>NUCLEOTIDE SEQUENCE [LARGE SCALE GENOMIC DNA]</scope>
    <source>
        <strain evidence="1 2">DSM 24425</strain>
    </source>
</reference>
<accession>A0A4R1GHP9</accession>
<dbReference type="OrthoDB" id="14020at2"/>
<dbReference type="InterPro" id="IPR036280">
    <property type="entry name" value="Multihaem_cyt_sf"/>
</dbReference>
<organism evidence="1 2">
    <name type="scientific">Phorcysia thermohydrogeniphila</name>
    <dbReference type="NCBI Taxonomy" id="936138"/>
    <lineage>
        <taxon>Bacteria</taxon>
        <taxon>Pseudomonadati</taxon>
        <taxon>Aquificota</taxon>
        <taxon>Aquificia</taxon>
        <taxon>Desulfurobacteriales</taxon>
        <taxon>Desulfurobacteriaceae</taxon>
        <taxon>Phorcysia</taxon>
    </lineage>
</organism>
<keyword evidence="2" id="KW-1185">Reference proteome</keyword>
<dbReference type="EMBL" id="SMFV01000001">
    <property type="protein sequence ID" value="TCK06540.1"/>
    <property type="molecule type" value="Genomic_DNA"/>
</dbReference>
<dbReference type="SUPFAM" id="SSF48695">
    <property type="entry name" value="Multiheme cytochromes"/>
    <property type="match status" value="1"/>
</dbReference>
<comment type="caution">
    <text evidence="1">The sequence shown here is derived from an EMBL/GenBank/DDBJ whole genome shotgun (WGS) entry which is preliminary data.</text>
</comment>
<dbReference type="RefSeq" id="WP_132525177.1">
    <property type="nucleotide sequence ID" value="NZ_SMFV01000001.1"/>
</dbReference>